<keyword evidence="1" id="KW-0479">Metal-binding</keyword>
<keyword evidence="3" id="KW-0862">Zinc</keyword>
<dbReference type="PROSITE" id="PS01358">
    <property type="entry name" value="ZF_RANBP2_1"/>
    <property type="match status" value="1"/>
</dbReference>
<proteinExistence type="predicted"/>
<dbReference type="RefSeq" id="WP_399645822.1">
    <property type="nucleotide sequence ID" value="NZ_JBITYG010000002.1"/>
</dbReference>
<feature type="domain" description="RanBP2-type" evidence="4">
    <location>
        <begin position="1163"/>
        <end position="1182"/>
    </location>
</feature>
<name>A0ABW8C296_9ACTN</name>
<sequence length="1190" mass="128512">MSRAGQAGEVGSVFRCAVATHLAVHGLRSRSVSGLDLPEGVDPIRLDFETEEPTDDIRVTFSDGRRAYVSAKRRVTKGRPLEETVTGWVGQAPRLEPEDLLVIAGESFAGPAKDLDRVLRRHRAGLRMETKEERDAFDALDVLLPVGMRELVLGRARVLNLPDSTGAAASRDLLAALMDHVVLDDQGQRGVAVLADLFHRQAGEAIGSDIDAWVMALNNAGLTVIADRGGPAGMRVASRLAAVSNYRARLKADSGRLDLSLLAEDLPALAIDDLIDGLKIDIEGSRTPEGLLPNLRRWRRMLVVGQPGSGKSVALREIAAHCVTHPHAPVPVRVSLPRLMKQQPERLTIDGIIDGATSEVARADQRAPLAEYLTEELASGRAIVLCDGLDECGARAPWVAHQLAGILGTLHPRVGFVLATRANAQTPAARLGLPRVELAPPDDLIATVDRILVACAEERVSESDREAWLATRRAWIRDAKDQHEHLLAVPLLAILLVLICASASDADLPRGRATLLHRAVEQSVQRWEQTRGTLDPTRPWLPVLTAGMLLGGFIVLGRILDGGATPPRAEALESLAEMLKDPEQWAMPPARAREASEQVLRFWDEHVAVFVVNAADELTTRSKVFAEIATAMWASACEQEQLTGWLSEALIHTDSDGAIALAAGLDSRAVKALLEVGDTGRTEAILMVVDLATRGIVTLGPDAYDRTLSQLTAGAVVSRESGLPAKRGPRNPPTWFPTLWDETRGAGPWPFVQAACQLALPDRYRGRRANLVAEAALDDRSQKIAAALCELTDATTDDRPLAEAGAAAVNAALAIPLPPGPEMVQESRRRYALVSGGRLAPGLDHVALAAASRLDELMDDADERMFQIAMHASGGTADGIFAGLSRAGIDVSRRWNGIAANMRNWFSTHKEYRAALLADLSSLAHPVAILNDDSLWSLTDIGDLLAATGYHDVGASEFGRAFVDDSPEHRRRWLDAMADAYGIDKSAVASQASYLQRMIEETNGTDSVNEDWWVVSTRPLASPPLSTSLDKALTTDQQQILLLCLEANSDWIAWAAAVVLVNMKDPQWSSQELFEKNMAGWRRSRAGLAYMVAILAAGSKRTELLTRAAASDSADYRYAACRAISIASWIDADESIMKTLCRDADLSVRPKAARKALPAPTHWSCGDCKAINDVDVEDCSACSVGVRPDS</sequence>
<dbReference type="InterPro" id="IPR001876">
    <property type="entry name" value="Znf_RanBP2"/>
</dbReference>
<organism evidence="5 6">
    <name type="scientific">Streptomyces fildesensis</name>
    <dbReference type="NCBI Taxonomy" id="375757"/>
    <lineage>
        <taxon>Bacteria</taxon>
        <taxon>Bacillati</taxon>
        <taxon>Actinomycetota</taxon>
        <taxon>Actinomycetes</taxon>
        <taxon>Kitasatosporales</taxon>
        <taxon>Streptomycetaceae</taxon>
        <taxon>Streptomyces</taxon>
    </lineage>
</organism>
<protein>
    <submittedName>
        <fullName evidence="5">NACHT domain-containing protein</fullName>
    </submittedName>
</protein>
<dbReference type="EMBL" id="JBITYG010000002">
    <property type="protein sequence ID" value="MFI9100529.1"/>
    <property type="molecule type" value="Genomic_DNA"/>
</dbReference>
<gene>
    <name evidence="5" type="ORF">ACIGXA_08375</name>
</gene>
<evidence type="ECO:0000259" key="4">
    <source>
        <dbReference type="PROSITE" id="PS01358"/>
    </source>
</evidence>
<keyword evidence="6" id="KW-1185">Reference proteome</keyword>
<keyword evidence="2" id="KW-0863">Zinc-finger</keyword>
<reference evidence="5 6" key="1">
    <citation type="submission" date="2024-10" db="EMBL/GenBank/DDBJ databases">
        <title>The Natural Products Discovery Center: Release of the First 8490 Sequenced Strains for Exploring Actinobacteria Biosynthetic Diversity.</title>
        <authorList>
            <person name="Kalkreuter E."/>
            <person name="Kautsar S.A."/>
            <person name="Yang D."/>
            <person name="Bader C.D."/>
            <person name="Teijaro C.N."/>
            <person name="Fluegel L."/>
            <person name="Davis C.M."/>
            <person name="Simpson J.R."/>
            <person name="Lauterbach L."/>
            <person name="Steele A.D."/>
            <person name="Gui C."/>
            <person name="Meng S."/>
            <person name="Li G."/>
            <person name="Viehrig K."/>
            <person name="Ye F."/>
            <person name="Su P."/>
            <person name="Kiefer A.F."/>
            <person name="Nichols A."/>
            <person name="Cepeda A.J."/>
            <person name="Yan W."/>
            <person name="Fan B."/>
            <person name="Jiang Y."/>
            <person name="Adhikari A."/>
            <person name="Zheng C.-J."/>
            <person name="Schuster L."/>
            <person name="Cowan T.M."/>
            <person name="Smanski M.J."/>
            <person name="Chevrette M.G."/>
            <person name="De Carvalho L.P.S."/>
            <person name="Shen B."/>
        </authorList>
    </citation>
    <scope>NUCLEOTIDE SEQUENCE [LARGE SCALE GENOMIC DNA]</scope>
    <source>
        <strain evidence="5 6">NPDC053399</strain>
    </source>
</reference>
<evidence type="ECO:0000256" key="3">
    <source>
        <dbReference type="ARBA" id="ARBA00022833"/>
    </source>
</evidence>
<dbReference type="Gene3D" id="3.40.50.300">
    <property type="entry name" value="P-loop containing nucleotide triphosphate hydrolases"/>
    <property type="match status" value="1"/>
</dbReference>
<dbReference type="InterPro" id="IPR027417">
    <property type="entry name" value="P-loop_NTPase"/>
</dbReference>
<evidence type="ECO:0000256" key="2">
    <source>
        <dbReference type="ARBA" id="ARBA00022771"/>
    </source>
</evidence>
<comment type="caution">
    <text evidence="5">The sequence shown here is derived from an EMBL/GenBank/DDBJ whole genome shotgun (WGS) entry which is preliminary data.</text>
</comment>
<evidence type="ECO:0000256" key="1">
    <source>
        <dbReference type="ARBA" id="ARBA00022723"/>
    </source>
</evidence>
<evidence type="ECO:0000313" key="5">
    <source>
        <dbReference type="EMBL" id="MFI9100529.1"/>
    </source>
</evidence>
<dbReference type="SUPFAM" id="SSF52540">
    <property type="entry name" value="P-loop containing nucleoside triphosphate hydrolases"/>
    <property type="match status" value="1"/>
</dbReference>
<dbReference type="Proteomes" id="UP001614394">
    <property type="component" value="Unassembled WGS sequence"/>
</dbReference>
<evidence type="ECO:0000313" key="6">
    <source>
        <dbReference type="Proteomes" id="UP001614394"/>
    </source>
</evidence>
<accession>A0ABW8C296</accession>